<protein>
    <submittedName>
        <fullName evidence="2">Uncharacterized protein</fullName>
    </submittedName>
</protein>
<organism evidence="2">
    <name type="scientific">Octopus bimaculoides</name>
    <name type="common">California two-spotted octopus</name>
    <dbReference type="NCBI Taxonomy" id="37653"/>
    <lineage>
        <taxon>Eukaryota</taxon>
        <taxon>Metazoa</taxon>
        <taxon>Spiralia</taxon>
        <taxon>Lophotrochozoa</taxon>
        <taxon>Mollusca</taxon>
        <taxon>Cephalopoda</taxon>
        <taxon>Coleoidea</taxon>
        <taxon>Octopodiformes</taxon>
        <taxon>Octopoda</taxon>
        <taxon>Incirrata</taxon>
        <taxon>Octopodidae</taxon>
        <taxon>Octopus</taxon>
    </lineage>
</organism>
<feature type="transmembrane region" description="Helical" evidence="1">
    <location>
        <begin position="12"/>
        <end position="33"/>
    </location>
</feature>
<proteinExistence type="predicted"/>
<accession>A0A0L8FUC6</accession>
<evidence type="ECO:0000256" key="1">
    <source>
        <dbReference type="SAM" id="Phobius"/>
    </source>
</evidence>
<keyword evidence="1" id="KW-1133">Transmembrane helix</keyword>
<name>A0A0L8FUC6_OCTBM</name>
<reference evidence="2" key="1">
    <citation type="submission" date="2015-07" db="EMBL/GenBank/DDBJ databases">
        <title>MeaNS - Measles Nucleotide Surveillance Program.</title>
        <authorList>
            <person name="Tran T."/>
            <person name="Druce J."/>
        </authorList>
    </citation>
    <scope>NUCLEOTIDE SEQUENCE</scope>
    <source>
        <strain evidence="2">UCB-OBI-ISO-001</strain>
        <tissue evidence="2">Gonad</tissue>
    </source>
</reference>
<keyword evidence="1" id="KW-0812">Transmembrane</keyword>
<gene>
    <name evidence="2" type="ORF">OCBIM_22007651mg</name>
</gene>
<evidence type="ECO:0000313" key="2">
    <source>
        <dbReference type="EMBL" id="KOF68302.1"/>
    </source>
</evidence>
<dbReference type="AlphaFoldDB" id="A0A0L8FUC6"/>
<keyword evidence="1" id="KW-0472">Membrane</keyword>
<dbReference type="EMBL" id="KQ426409">
    <property type="protein sequence ID" value="KOF68302.1"/>
    <property type="molecule type" value="Genomic_DNA"/>
</dbReference>
<dbReference type="PROSITE" id="PS51257">
    <property type="entry name" value="PROKAR_LIPOPROTEIN"/>
    <property type="match status" value="1"/>
</dbReference>
<sequence length="83" mass="9680">MVLIIRNCFSFDCFRIFLFTVLCFLSIYSLFLACCSVNEFKFSSFALLQQTASCRNAIFQSFITYTPDLNARQRRLENGFVMS</sequence>